<keyword evidence="2" id="KW-0472">Membrane</keyword>
<dbReference type="InterPro" id="IPR040229">
    <property type="entry name" value="At3g27390-like"/>
</dbReference>
<feature type="transmembrane region" description="Helical" evidence="2">
    <location>
        <begin position="112"/>
        <end position="138"/>
    </location>
</feature>
<name>A0AA88UIR5_9ASTE</name>
<evidence type="ECO:0000313" key="3">
    <source>
        <dbReference type="EMBL" id="KAK2986430.1"/>
    </source>
</evidence>
<keyword evidence="2" id="KW-1133">Transmembrane helix</keyword>
<protein>
    <recommendedName>
        <fullName evidence="5">Transmembrane protein</fullName>
    </recommendedName>
</protein>
<evidence type="ECO:0000256" key="1">
    <source>
        <dbReference type="SAM" id="MobiDB-lite"/>
    </source>
</evidence>
<keyword evidence="4" id="KW-1185">Reference proteome</keyword>
<sequence length="628" mass="70590">HSLPEEEILEIPISVSRFLIKLGASLKERDWSFTMDVPHGFLATLWSFVSFLPFFLLLFALGIVKGAIICPIIEAIIVIGNSAVVIGLWPAHFFWTYFCVVKTKRLGWVLKILVLVLLPVPLVLWPIIAIVGSILGAIGYGFCAPLIATFEAVGVNVTDKFFHCFVDGCLSTIEGSCTVVRDFTDFCFHSYFSYMDELSEEVQADEKPMDIELLKLPSCLLVTFLSVLVDVPCITAVALWKSPYMLFKGWKRLFEDMIGREGPFLETVCVPFAALLILLWPLAVLGGVVGAFFSSFFLGSYSGVIVHQEDSLRMGLAYIVAVVSLFDEYTNDLLYLREGSCFPRPRYRNSTCPPGALERIKSIQANRTDPKNEIEGSCNSKLVSERSIPLRWAIQQYTTMQVWDWLFKSCEVNGRILLRDNLIDVKDIEECIVKGNCKKLGIKLPAWSILQCLFASAKADSSGLVISDEVELTRKNWPKDKVFQWFIGPLLIMKDQIKGLQLDENEEICLRKLIMGCKNDKPEEWNNSGFPSGDNVRRAQLQAIFRRLRLQGIVGSMSRMPTFRRRFKNLVKVLYVEAIQTGILSDTDGENSISRHGVKGLPGRGKKKEEYVTGEGSEHKANDSGNIV</sequence>
<reference evidence="3" key="1">
    <citation type="submission" date="2022-12" db="EMBL/GenBank/DDBJ databases">
        <title>Draft genome assemblies for two species of Escallonia (Escalloniales).</title>
        <authorList>
            <person name="Chanderbali A."/>
            <person name="Dervinis C."/>
            <person name="Anghel I."/>
            <person name="Soltis D."/>
            <person name="Soltis P."/>
            <person name="Zapata F."/>
        </authorList>
    </citation>
    <scope>NUCLEOTIDE SEQUENCE</scope>
    <source>
        <strain evidence="3">UCBG92.1500</strain>
        <tissue evidence="3">Leaf</tissue>
    </source>
</reference>
<feature type="region of interest" description="Disordered" evidence="1">
    <location>
        <begin position="590"/>
        <end position="628"/>
    </location>
</feature>
<dbReference type="PANTHER" id="PTHR31133">
    <property type="entry name" value="MEMBRANE PROTEIN"/>
    <property type="match status" value="1"/>
</dbReference>
<feature type="transmembrane region" description="Helical" evidence="2">
    <location>
        <begin position="68"/>
        <end position="92"/>
    </location>
</feature>
<dbReference type="Proteomes" id="UP001187471">
    <property type="component" value="Unassembled WGS sequence"/>
</dbReference>
<dbReference type="AlphaFoldDB" id="A0AA88UIR5"/>
<gene>
    <name evidence="3" type="ORF">RJ640_011868</name>
</gene>
<evidence type="ECO:0000256" key="2">
    <source>
        <dbReference type="SAM" id="Phobius"/>
    </source>
</evidence>
<keyword evidence="2" id="KW-0812">Transmembrane</keyword>
<proteinExistence type="predicted"/>
<comment type="caution">
    <text evidence="3">The sequence shown here is derived from an EMBL/GenBank/DDBJ whole genome shotgun (WGS) entry which is preliminary data.</text>
</comment>
<feature type="transmembrane region" description="Helical" evidence="2">
    <location>
        <begin position="219"/>
        <end position="240"/>
    </location>
</feature>
<evidence type="ECO:0008006" key="5">
    <source>
        <dbReference type="Google" id="ProtNLM"/>
    </source>
</evidence>
<feature type="non-terminal residue" evidence="3">
    <location>
        <position position="1"/>
    </location>
</feature>
<dbReference type="GO" id="GO:0010228">
    <property type="term" value="P:vegetative to reproductive phase transition of meristem"/>
    <property type="evidence" value="ECO:0007669"/>
    <property type="project" value="TreeGrafter"/>
</dbReference>
<organism evidence="3 4">
    <name type="scientific">Escallonia rubra</name>
    <dbReference type="NCBI Taxonomy" id="112253"/>
    <lineage>
        <taxon>Eukaryota</taxon>
        <taxon>Viridiplantae</taxon>
        <taxon>Streptophyta</taxon>
        <taxon>Embryophyta</taxon>
        <taxon>Tracheophyta</taxon>
        <taxon>Spermatophyta</taxon>
        <taxon>Magnoliopsida</taxon>
        <taxon>eudicotyledons</taxon>
        <taxon>Gunneridae</taxon>
        <taxon>Pentapetalae</taxon>
        <taxon>asterids</taxon>
        <taxon>campanulids</taxon>
        <taxon>Escalloniales</taxon>
        <taxon>Escalloniaceae</taxon>
        <taxon>Escallonia</taxon>
    </lineage>
</organism>
<dbReference type="PANTHER" id="PTHR31133:SF2">
    <property type="entry name" value="EXPRESSED PROTEIN"/>
    <property type="match status" value="1"/>
</dbReference>
<dbReference type="EMBL" id="JAVXUO010001062">
    <property type="protein sequence ID" value="KAK2986430.1"/>
    <property type="molecule type" value="Genomic_DNA"/>
</dbReference>
<feature type="compositionally biased region" description="Basic and acidic residues" evidence="1">
    <location>
        <begin position="607"/>
        <end position="622"/>
    </location>
</feature>
<feature type="transmembrane region" description="Helical" evidence="2">
    <location>
        <begin position="272"/>
        <end position="298"/>
    </location>
</feature>
<feature type="transmembrane region" description="Helical" evidence="2">
    <location>
        <begin position="41"/>
        <end position="61"/>
    </location>
</feature>
<accession>A0AA88UIR5</accession>
<evidence type="ECO:0000313" key="4">
    <source>
        <dbReference type="Proteomes" id="UP001187471"/>
    </source>
</evidence>